<evidence type="ECO:0000259" key="18">
    <source>
        <dbReference type="Pfam" id="PF01082"/>
    </source>
</evidence>
<comment type="catalytic activity">
    <reaction evidence="17">
        <text>a [peptide]-C-terminal glycine + 2 L-ascorbate + O2 = a [peptide]-C-terminal (2S)-2-hydroxyglycine + 2 monodehydro-L-ascorbate radical + H2O</text>
        <dbReference type="Rhea" id="RHEA:21452"/>
        <dbReference type="Rhea" id="RHEA-COMP:13486"/>
        <dbReference type="Rhea" id="RHEA-COMP:15321"/>
        <dbReference type="ChEBI" id="CHEBI:15377"/>
        <dbReference type="ChEBI" id="CHEBI:15379"/>
        <dbReference type="ChEBI" id="CHEBI:38290"/>
        <dbReference type="ChEBI" id="CHEBI:59513"/>
        <dbReference type="ChEBI" id="CHEBI:137000"/>
        <dbReference type="ChEBI" id="CHEBI:142768"/>
        <dbReference type="EC" id="1.14.17.3"/>
    </reaction>
</comment>
<keyword evidence="14" id="KW-0325">Glycoprotein</keyword>
<comment type="subcellular location">
    <subcellularLocation>
        <location evidence="2">Cytoplasmic vesicle</location>
    </subcellularLocation>
    <subcellularLocation>
        <location evidence="16">Endomembrane system</location>
        <topology evidence="16">Single-pass membrane protein</topology>
    </subcellularLocation>
</comment>
<dbReference type="Pfam" id="PF01082">
    <property type="entry name" value="Cu2_monooxygen"/>
    <property type="match status" value="1"/>
</dbReference>
<proteinExistence type="predicted"/>
<evidence type="ECO:0000313" key="21">
    <source>
        <dbReference type="RefSeq" id="XP_014677235.1"/>
    </source>
</evidence>
<evidence type="ECO:0000256" key="12">
    <source>
        <dbReference type="ARBA" id="ARBA00023136"/>
    </source>
</evidence>
<dbReference type="InterPro" id="IPR014783">
    <property type="entry name" value="Cu2_ascorb_mOase_CS-2"/>
</dbReference>
<dbReference type="InterPro" id="IPR000720">
    <property type="entry name" value="PHM/PAL"/>
</dbReference>
<dbReference type="PRINTS" id="PR00790">
    <property type="entry name" value="PAMONOXGNASE"/>
</dbReference>
<evidence type="ECO:0000259" key="19">
    <source>
        <dbReference type="Pfam" id="PF03712"/>
    </source>
</evidence>
<feature type="domain" description="Copper type II ascorbate-dependent monooxygenase C-terminal" evidence="19">
    <location>
        <begin position="171"/>
        <end position="315"/>
    </location>
</feature>
<evidence type="ECO:0000256" key="15">
    <source>
        <dbReference type="ARBA" id="ARBA00023329"/>
    </source>
</evidence>
<dbReference type="PANTHER" id="PTHR10680:SF14">
    <property type="entry name" value="PEPTIDYL-GLYCINE ALPHA-AMIDATING MONOOXYGENASE"/>
    <property type="match status" value="1"/>
</dbReference>
<keyword evidence="5" id="KW-0479">Metal-binding</keyword>
<keyword evidence="11 21" id="KW-0503">Monooxygenase</keyword>
<evidence type="ECO:0000256" key="5">
    <source>
        <dbReference type="ARBA" id="ARBA00022723"/>
    </source>
</evidence>
<evidence type="ECO:0000256" key="10">
    <source>
        <dbReference type="ARBA" id="ARBA00023008"/>
    </source>
</evidence>
<accession>A0ABM1EYG4</accession>
<evidence type="ECO:0000313" key="20">
    <source>
        <dbReference type="Proteomes" id="UP000695022"/>
    </source>
</evidence>
<dbReference type="InterPro" id="IPR014784">
    <property type="entry name" value="Cu2_ascorb_mOase-like_C"/>
</dbReference>
<evidence type="ECO:0000256" key="16">
    <source>
        <dbReference type="ARBA" id="ARBA00037847"/>
    </source>
</evidence>
<name>A0ABM1EYG4_PRICU</name>
<dbReference type="Proteomes" id="UP000695022">
    <property type="component" value="Unplaced"/>
</dbReference>
<evidence type="ECO:0000256" key="11">
    <source>
        <dbReference type="ARBA" id="ARBA00023033"/>
    </source>
</evidence>
<keyword evidence="8" id="KW-1133">Transmembrane helix</keyword>
<dbReference type="PANTHER" id="PTHR10680">
    <property type="entry name" value="PEPTIDYL-GLYCINE ALPHA-AMIDATING MONOOXYGENASE"/>
    <property type="match status" value="1"/>
</dbReference>
<evidence type="ECO:0000256" key="14">
    <source>
        <dbReference type="ARBA" id="ARBA00023180"/>
    </source>
</evidence>
<dbReference type="Gene3D" id="2.60.120.310">
    <property type="entry name" value="Copper type II, ascorbate-dependent monooxygenase, N-terminal domain"/>
    <property type="match status" value="1"/>
</dbReference>
<keyword evidence="20" id="KW-1185">Reference proteome</keyword>
<keyword evidence="15" id="KW-0968">Cytoplasmic vesicle</keyword>
<protein>
    <recommendedName>
        <fullName evidence="3">peptidylglycine monooxygenase</fullName>
        <ecNumber evidence="3">1.14.17.3</ecNumber>
    </recommendedName>
</protein>
<keyword evidence="13" id="KW-1015">Disulfide bond</keyword>
<reference evidence="21" key="1">
    <citation type="submission" date="2025-08" db="UniProtKB">
        <authorList>
            <consortium name="RefSeq"/>
        </authorList>
    </citation>
    <scope>IDENTIFICATION</scope>
</reference>
<dbReference type="GeneID" id="106817102"/>
<keyword evidence="7" id="KW-0862">Zinc</keyword>
<evidence type="ECO:0000256" key="13">
    <source>
        <dbReference type="ARBA" id="ARBA00023157"/>
    </source>
</evidence>
<evidence type="ECO:0000256" key="17">
    <source>
        <dbReference type="ARBA" id="ARBA00048431"/>
    </source>
</evidence>
<dbReference type="InterPro" id="IPR020611">
    <property type="entry name" value="Cu2_ascorb_mOase_CS-1"/>
</dbReference>
<evidence type="ECO:0000256" key="7">
    <source>
        <dbReference type="ARBA" id="ARBA00022833"/>
    </source>
</evidence>
<dbReference type="RefSeq" id="XP_014677235.1">
    <property type="nucleotide sequence ID" value="XM_014821749.1"/>
</dbReference>
<evidence type="ECO:0000256" key="4">
    <source>
        <dbReference type="ARBA" id="ARBA00022692"/>
    </source>
</evidence>
<evidence type="ECO:0000256" key="6">
    <source>
        <dbReference type="ARBA" id="ARBA00022729"/>
    </source>
</evidence>
<dbReference type="InterPro" id="IPR036939">
    <property type="entry name" value="Cu2_ascorb_mOase_N_sf"/>
</dbReference>
<dbReference type="InterPro" id="IPR000323">
    <property type="entry name" value="Cu2_ascorb_mOase_N"/>
</dbReference>
<dbReference type="PROSITE" id="PS00084">
    <property type="entry name" value="CU2_MONOOXYGENASE_1"/>
    <property type="match status" value="1"/>
</dbReference>
<keyword evidence="10" id="KW-0186">Copper</keyword>
<dbReference type="Gene3D" id="2.60.120.230">
    <property type="match status" value="1"/>
</dbReference>
<dbReference type="Pfam" id="PF03712">
    <property type="entry name" value="Cu2_monoox_C"/>
    <property type="match status" value="1"/>
</dbReference>
<evidence type="ECO:0000256" key="8">
    <source>
        <dbReference type="ARBA" id="ARBA00022989"/>
    </source>
</evidence>
<evidence type="ECO:0000256" key="9">
    <source>
        <dbReference type="ARBA" id="ARBA00023002"/>
    </source>
</evidence>
<keyword evidence="4" id="KW-0812">Transmembrane</keyword>
<keyword evidence="6" id="KW-0732">Signal</keyword>
<dbReference type="GO" id="GO:0004497">
    <property type="term" value="F:monooxygenase activity"/>
    <property type="evidence" value="ECO:0007669"/>
    <property type="project" value="UniProtKB-KW"/>
</dbReference>
<dbReference type="InterPro" id="IPR024548">
    <property type="entry name" value="Cu2_monoox_C"/>
</dbReference>
<dbReference type="PROSITE" id="PS00085">
    <property type="entry name" value="CU2_MONOOXYGENASE_2"/>
    <property type="match status" value="1"/>
</dbReference>
<sequence length="331" mass="36839">MEERRRMKERRDMKERQCTKYSIPASMSIGLRMLDIVSGSCCLVVLRAASLRDCNRAMGFEPHHYEGITHHMLLFGCMQPGSSRDVWNCNEMGDKGYGSAPPCAKGNQIIYAWAMDAPKLELPEGVGFKVGGNTDIQYLVLQVHYAHPEKLNGGMDDSGLVLKATTTPMPKRAGVLLMGTAGELAPHAETHMETACQIEDDIVMHPFAYRTHTHSHGTAVSGYDIRDGEWREIGKGDPQKPQMFYLINKPGMTIEQGDIVAARCTMMNNENKVVKVGAGMDDEMCNFYIMYWVDNNRLLSRNNCFTSGPPSFYWSSVPELGEAPADASTLD</sequence>
<comment type="cofactor">
    <cofactor evidence="1">
        <name>Cu(2+)</name>
        <dbReference type="ChEBI" id="CHEBI:29036"/>
    </cofactor>
</comment>
<evidence type="ECO:0000256" key="1">
    <source>
        <dbReference type="ARBA" id="ARBA00001973"/>
    </source>
</evidence>
<dbReference type="SUPFAM" id="SSF49742">
    <property type="entry name" value="PHM/PNGase F"/>
    <property type="match status" value="2"/>
</dbReference>
<feature type="domain" description="Copper type II ascorbate-dependent monooxygenase N-terminal" evidence="18">
    <location>
        <begin position="54"/>
        <end position="150"/>
    </location>
</feature>
<dbReference type="EC" id="1.14.17.3" evidence="3"/>
<dbReference type="InterPro" id="IPR008977">
    <property type="entry name" value="PHM/PNGase_F_dom_sf"/>
</dbReference>
<organism evidence="20 21">
    <name type="scientific">Priapulus caudatus</name>
    <name type="common">Priapulid worm</name>
    <dbReference type="NCBI Taxonomy" id="37621"/>
    <lineage>
        <taxon>Eukaryota</taxon>
        <taxon>Metazoa</taxon>
        <taxon>Ecdysozoa</taxon>
        <taxon>Scalidophora</taxon>
        <taxon>Priapulida</taxon>
        <taxon>Priapulimorpha</taxon>
        <taxon>Priapulimorphida</taxon>
        <taxon>Priapulidae</taxon>
        <taxon>Priapulus</taxon>
    </lineage>
</organism>
<evidence type="ECO:0000256" key="2">
    <source>
        <dbReference type="ARBA" id="ARBA00004541"/>
    </source>
</evidence>
<evidence type="ECO:0000256" key="3">
    <source>
        <dbReference type="ARBA" id="ARBA00012689"/>
    </source>
</evidence>
<gene>
    <name evidence="21" type="primary">LOC106817102</name>
</gene>
<keyword evidence="9" id="KW-0560">Oxidoreductase</keyword>
<keyword evidence="12" id="KW-0472">Membrane</keyword>